<feature type="signal peptide" evidence="2">
    <location>
        <begin position="1"/>
        <end position="17"/>
    </location>
</feature>
<feature type="chain" id="PRO_5047536334" evidence="2">
    <location>
        <begin position="18"/>
        <end position="126"/>
    </location>
</feature>
<sequence>MFSMFGCLMHWILVSLSLDLRWFSHIDNVLKKVQQRLRQLKSPTFPRSCWSSSPLPSSSLSCLHPSQSGLDHPPNRTGPDCNQQSSRTYTGQGSGTGQLTSLQTPHTLHTDCLGFDLQVALQSAVC</sequence>
<organism evidence="3 4">
    <name type="scientific">Goodea atripinnis</name>
    <dbReference type="NCBI Taxonomy" id="208336"/>
    <lineage>
        <taxon>Eukaryota</taxon>
        <taxon>Metazoa</taxon>
        <taxon>Chordata</taxon>
        <taxon>Craniata</taxon>
        <taxon>Vertebrata</taxon>
        <taxon>Euteleostomi</taxon>
        <taxon>Actinopterygii</taxon>
        <taxon>Neopterygii</taxon>
        <taxon>Teleostei</taxon>
        <taxon>Neoteleostei</taxon>
        <taxon>Acanthomorphata</taxon>
        <taxon>Ovalentaria</taxon>
        <taxon>Atherinomorphae</taxon>
        <taxon>Cyprinodontiformes</taxon>
        <taxon>Goodeidae</taxon>
        <taxon>Goodea</taxon>
    </lineage>
</organism>
<keyword evidence="4" id="KW-1185">Reference proteome</keyword>
<feature type="region of interest" description="Disordered" evidence="1">
    <location>
        <begin position="45"/>
        <end position="100"/>
    </location>
</feature>
<dbReference type="EMBL" id="JAHRIO010051523">
    <property type="protein sequence ID" value="MEQ2175476.1"/>
    <property type="molecule type" value="Genomic_DNA"/>
</dbReference>
<evidence type="ECO:0000313" key="3">
    <source>
        <dbReference type="EMBL" id="MEQ2175476.1"/>
    </source>
</evidence>
<dbReference type="Proteomes" id="UP001476798">
    <property type="component" value="Unassembled WGS sequence"/>
</dbReference>
<keyword evidence="2" id="KW-0732">Signal</keyword>
<feature type="compositionally biased region" description="Low complexity" evidence="1">
    <location>
        <begin position="83"/>
        <end position="100"/>
    </location>
</feature>
<comment type="caution">
    <text evidence="3">The sequence shown here is derived from an EMBL/GenBank/DDBJ whole genome shotgun (WGS) entry which is preliminary data.</text>
</comment>
<feature type="compositionally biased region" description="Low complexity" evidence="1">
    <location>
        <begin position="48"/>
        <end position="68"/>
    </location>
</feature>
<proteinExistence type="predicted"/>
<name>A0ABV0NVN1_9TELE</name>
<evidence type="ECO:0000256" key="2">
    <source>
        <dbReference type="SAM" id="SignalP"/>
    </source>
</evidence>
<evidence type="ECO:0000256" key="1">
    <source>
        <dbReference type="SAM" id="MobiDB-lite"/>
    </source>
</evidence>
<protein>
    <submittedName>
        <fullName evidence="3">Uncharacterized protein</fullName>
    </submittedName>
</protein>
<reference evidence="3 4" key="1">
    <citation type="submission" date="2021-06" db="EMBL/GenBank/DDBJ databases">
        <authorList>
            <person name="Palmer J.M."/>
        </authorList>
    </citation>
    <scope>NUCLEOTIDE SEQUENCE [LARGE SCALE GENOMIC DNA]</scope>
    <source>
        <strain evidence="3 4">GA_2019</strain>
        <tissue evidence="3">Muscle</tissue>
    </source>
</reference>
<evidence type="ECO:0000313" key="4">
    <source>
        <dbReference type="Proteomes" id="UP001476798"/>
    </source>
</evidence>
<gene>
    <name evidence="3" type="ORF">GOODEAATRI_018306</name>
</gene>
<accession>A0ABV0NVN1</accession>